<evidence type="ECO:0000313" key="2">
    <source>
        <dbReference type="EMBL" id="OIK05586.1"/>
    </source>
</evidence>
<feature type="transmembrane region" description="Helical" evidence="1">
    <location>
        <begin position="153"/>
        <end position="175"/>
    </location>
</feature>
<proteinExistence type="predicted"/>
<feature type="transmembrane region" description="Helical" evidence="1">
    <location>
        <begin position="262"/>
        <end position="280"/>
    </location>
</feature>
<gene>
    <name evidence="2" type="ORF">BIV23_11835</name>
</gene>
<keyword evidence="3" id="KW-1185">Reference proteome</keyword>
<comment type="caution">
    <text evidence="2">The sequence shown here is derived from an EMBL/GenBank/DDBJ whole genome shotgun (WGS) entry which is preliminary data.</text>
</comment>
<dbReference type="EMBL" id="MLYO01000019">
    <property type="protein sequence ID" value="OIK05586.1"/>
    <property type="molecule type" value="Genomic_DNA"/>
</dbReference>
<dbReference type="AlphaFoldDB" id="A0A1S2QJE2"/>
<sequence>MTATALTQQAAPAVARSGPRNSWAAVLALAAFEARRLLLRLPVLLAFALHVTWIVWRTLQPRDDYPVLQDADRATQGGPLLVGLAVLLCANRAVLRSTRRDTERHFAVLTLGVWRRTAAHALSVVPLALLTAVAVTAQFTWEALKSGAVGRGSVAELLTGPLAVLLFGAVGVLLARLVTSAVAAPLLVVVFLLLFVGGAFPSSGQETGAVWLDPVVTTAGAHPYPSDLLGRPAGWHALYLAGLALTAALLAVLVSGGRRSRAVQAAFAGALTLAVLGGVVQTGGVPARTVEARVRASVAPEKEQRCVRRGQVRYCAFSEWLPRVAGWARVADRVQALAGGPARGRDLLVRQRVDVRGGLLDDAALAPSTRPGQVTVGTSWGGNRVPEFSTAVAGVLVAGDEKAASVVCDGRMVTVMWLSLAWQSDPESALRGVRLDDSLTGSAIVVSRTEPLLMTAGQTKVVRALFDRPFYGVAARVKAHWAELTTPGVTTVRAAELLGVRASVGADRCAR</sequence>
<feature type="transmembrane region" description="Helical" evidence="1">
    <location>
        <begin position="76"/>
        <end position="95"/>
    </location>
</feature>
<evidence type="ECO:0000256" key="1">
    <source>
        <dbReference type="SAM" id="Phobius"/>
    </source>
</evidence>
<feature type="transmembrane region" description="Helical" evidence="1">
    <location>
        <begin position="233"/>
        <end position="255"/>
    </location>
</feature>
<keyword evidence="1" id="KW-0472">Membrane</keyword>
<organism evidence="2 3">
    <name type="scientific">Streptomyces monashensis</name>
    <dbReference type="NCBI Taxonomy" id="1678012"/>
    <lineage>
        <taxon>Bacteria</taxon>
        <taxon>Bacillati</taxon>
        <taxon>Actinomycetota</taxon>
        <taxon>Actinomycetes</taxon>
        <taxon>Kitasatosporales</taxon>
        <taxon>Streptomycetaceae</taxon>
        <taxon>Streptomyces</taxon>
    </lineage>
</organism>
<feature type="transmembrane region" description="Helical" evidence="1">
    <location>
        <begin position="182"/>
        <end position="200"/>
    </location>
</feature>
<dbReference type="RefSeq" id="WP_071380753.1">
    <property type="nucleotide sequence ID" value="NZ_MLYO01000019.1"/>
</dbReference>
<accession>A0A1S2QJE2</accession>
<evidence type="ECO:0000313" key="3">
    <source>
        <dbReference type="Proteomes" id="UP000179642"/>
    </source>
</evidence>
<keyword evidence="1" id="KW-0812">Transmembrane</keyword>
<reference evidence="2 3" key="1">
    <citation type="submission" date="2016-10" db="EMBL/GenBank/DDBJ databases">
        <title>Genome sequence of Streptomyces sp. MUSC 1.</title>
        <authorList>
            <person name="Lee L.-H."/>
            <person name="Ser H.-L."/>
            <person name="Law J.W.-F."/>
        </authorList>
    </citation>
    <scope>NUCLEOTIDE SEQUENCE [LARGE SCALE GENOMIC DNA]</scope>
    <source>
        <strain evidence="2 3">MUSC 1</strain>
    </source>
</reference>
<feature type="transmembrane region" description="Helical" evidence="1">
    <location>
        <begin position="37"/>
        <end position="56"/>
    </location>
</feature>
<keyword evidence="1" id="KW-1133">Transmembrane helix</keyword>
<dbReference type="Proteomes" id="UP000179642">
    <property type="component" value="Unassembled WGS sequence"/>
</dbReference>
<protein>
    <submittedName>
        <fullName evidence="2">ABC transporter permease</fullName>
    </submittedName>
</protein>
<feature type="transmembrane region" description="Helical" evidence="1">
    <location>
        <begin position="121"/>
        <end position="141"/>
    </location>
</feature>
<name>A0A1S2QJE2_9ACTN</name>
<dbReference type="OrthoDB" id="3665898at2"/>